<gene>
    <name evidence="1" type="ORF">LITE_LOCUS39271</name>
</gene>
<dbReference type="EMBL" id="CAMGYJ010000009">
    <property type="protein sequence ID" value="CAI0472447.1"/>
    <property type="molecule type" value="Genomic_DNA"/>
</dbReference>
<accession>A0AAV0PMF6</accession>
<protein>
    <submittedName>
        <fullName evidence="1">Uncharacterized protein</fullName>
    </submittedName>
</protein>
<dbReference type="AlphaFoldDB" id="A0AAV0PMF6"/>
<organism evidence="1 2">
    <name type="scientific">Linum tenue</name>
    <dbReference type="NCBI Taxonomy" id="586396"/>
    <lineage>
        <taxon>Eukaryota</taxon>
        <taxon>Viridiplantae</taxon>
        <taxon>Streptophyta</taxon>
        <taxon>Embryophyta</taxon>
        <taxon>Tracheophyta</taxon>
        <taxon>Spermatophyta</taxon>
        <taxon>Magnoliopsida</taxon>
        <taxon>eudicotyledons</taxon>
        <taxon>Gunneridae</taxon>
        <taxon>Pentapetalae</taxon>
        <taxon>rosids</taxon>
        <taxon>fabids</taxon>
        <taxon>Malpighiales</taxon>
        <taxon>Linaceae</taxon>
        <taxon>Linum</taxon>
    </lineage>
</organism>
<evidence type="ECO:0000313" key="2">
    <source>
        <dbReference type="Proteomes" id="UP001154282"/>
    </source>
</evidence>
<proteinExistence type="predicted"/>
<comment type="caution">
    <text evidence="1">The sequence shown here is derived from an EMBL/GenBank/DDBJ whole genome shotgun (WGS) entry which is preliminary data.</text>
</comment>
<name>A0AAV0PMF6_9ROSI</name>
<keyword evidence="2" id="KW-1185">Reference proteome</keyword>
<evidence type="ECO:0000313" key="1">
    <source>
        <dbReference type="EMBL" id="CAI0472447.1"/>
    </source>
</evidence>
<sequence length="17" mass="1939">MRSRTFSSQLGGRMLVL</sequence>
<reference evidence="1" key="1">
    <citation type="submission" date="2022-08" db="EMBL/GenBank/DDBJ databases">
        <authorList>
            <person name="Gutierrez-Valencia J."/>
        </authorList>
    </citation>
    <scope>NUCLEOTIDE SEQUENCE</scope>
</reference>
<dbReference type="Proteomes" id="UP001154282">
    <property type="component" value="Unassembled WGS sequence"/>
</dbReference>